<protein>
    <recommendedName>
        <fullName evidence="8">Pre-mRNA splicing factor</fullName>
    </recommendedName>
</protein>
<dbReference type="PANTHER" id="PTHR11246:SF1">
    <property type="entry name" value="PRE-MRNA-PROCESSING FACTOR 6"/>
    <property type="match status" value="1"/>
</dbReference>
<keyword evidence="7" id="KW-1185">Reference proteome</keyword>
<dbReference type="SUPFAM" id="SSF48452">
    <property type="entry name" value="TPR-like"/>
    <property type="match status" value="4"/>
</dbReference>
<keyword evidence="3" id="KW-0677">Repeat</keyword>
<keyword evidence="5" id="KW-0539">Nucleus</keyword>
<evidence type="ECO:0000256" key="3">
    <source>
        <dbReference type="ARBA" id="ARBA00022737"/>
    </source>
</evidence>
<organism evidence="6 7">
    <name type="scientific">Apatococcus fuscideae</name>
    <dbReference type="NCBI Taxonomy" id="2026836"/>
    <lineage>
        <taxon>Eukaryota</taxon>
        <taxon>Viridiplantae</taxon>
        <taxon>Chlorophyta</taxon>
        <taxon>core chlorophytes</taxon>
        <taxon>Trebouxiophyceae</taxon>
        <taxon>Chlorellales</taxon>
        <taxon>Chlorellaceae</taxon>
        <taxon>Apatococcus</taxon>
    </lineage>
</organism>
<evidence type="ECO:0000256" key="5">
    <source>
        <dbReference type="ARBA" id="ARBA00023242"/>
    </source>
</evidence>
<evidence type="ECO:0000313" key="6">
    <source>
        <dbReference type="EMBL" id="KAK9847697.1"/>
    </source>
</evidence>
<name>A0AAW1SMH6_9CHLO</name>
<dbReference type="GO" id="GO:0080188">
    <property type="term" value="P:gene silencing by siRNA-directed DNA methylation"/>
    <property type="evidence" value="ECO:0007669"/>
    <property type="project" value="TreeGrafter"/>
</dbReference>
<dbReference type="GO" id="GO:2000636">
    <property type="term" value="P:positive regulation of primary miRNA processing"/>
    <property type="evidence" value="ECO:0007669"/>
    <property type="project" value="TreeGrafter"/>
</dbReference>
<evidence type="ECO:0000256" key="2">
    <source>
        <dbReference type="ARBA" id="ARBA00022664"/>
    </source>
</evidence>
<evidence type="ECO:0000256" key="4">
    <source>
        <dbReference type="ARBA" id="ARBA00023187"/>
    </source>
</evidence>
<evidence type="ECO:0000313" key="7">
    <source>
        <dbReference type="Proteomes" id="UP001485043"/>
    </source>
</evidence>
<proteinExistence type="predicted"/>
<evidence type="ECO:0000256" key="1">
    <source>
        <dbReference type="ARBA" id="ARBA00004123"/>
    </source>
</evidence>
<keyword evidence="2" id="KW-0507">mRNA processing</keyword>
<dbReference type="InterPro" id="IPR045075">
    <property type="entry name" value="Syf1-like"/>
</dbReference>
<comment type="caution">
    <text evidence="6">The sequence shown here is derived from an EMBL/GenBank/DDBJ whole genome shotgun (WGS) entry which is preliminary data.</text>
</comment>
<sequence>ASRLEVDDRAKSRVLRKALEKIPTSVRLWKAAVELVNEDDARIMLNRAVECCPQHTELWLALARLENYENSKKVLNRARQAIPTEPAIWITAAKLEEAQGNAHRVVKLIENGIKSLANNSVVIDRDSWLKEAEEEMQKRGSVETARAILQHARETFKTKKGLWRRSAQLEKAHGTRESLDALLRDAVKYCPQAEVLWLMAAKEQWLAGHVDTAREILSAAFAANPDSEGIWLAAFKLEFENREPERARVLLAKARDHPAASTPRVWMKSAVVERELGDPVAERRLLLEGLSKFPDFDKLHLMLGQLEERQNNTEAARQAYQVGRSRCMHSIPLWRAAATLEWRAGAGGRARALLEQGRLKNPANEHLWLAAVRTEQQMGAAGGKGAEALMARALQECPTSGLLWAEAVAMAPRPARRNKSVDALKRCNDDPHIIAAVAQLFWNDRKVDKARNWFNRSVTLSPDSGDFWAQYYKFEVQHGTPEQQQAVMDRCIAVEPHHGERWQRISKNPSNAHMPAKQILEQVVRDLEQPAPV</sequence>
<dbReference type="InterPro" id="IPR011990">
    <property type="entry name" value="TPR-like_helical_dom_sf"/>
</dbReference>
<dbReference type="Proteomes" id="UP001485043">
    <property type="component" value="Unassembled WGS sequence"/>
</dbReference>
<dbReference type="GO" id="GO:0071013">
    <property type="term" value="C:catalytic step 2 spliceosome"/>
    <property type="evidence" value="ECO:0007669"/>
    <property type="project" value="TreeGrafter"/>
</dbReference>
<accession>A0AAW1SMH6</accession>
<dbReference type="SMART" id="SM00386">
    <property type="entry name" value="HAT"/>
    <property type="match status" value="11"/>
</dbReference>
<dbReference type="AlphaFoldDB" id="A0AAW1SMH6"/>
<dbReference type="FunFam" id="1.25.40.10:FF:000256">
    <property type="entry name" value="Probable pre-mRNA splicing factor prp1"/>
    <property type="match status" value="1"/>
</dbReference>
<keyword evidence="4" id="KW-0508">mRNA splicing</keyword>
<dbReference type="Gene3D" id="1.25.40.10">
    <property type="entry name" value="Tetratricopeptide repeat domain"/>
    <property type="match status" value="3"/>
</dbReference>
<dbReference type="InterPro" id="IPR003107">
    <property type="entry name" value="HAT"/>
</dbReference>
<dbReference type="GO" id="GO:0000244">
    <property type="term" value="P:spliceosomal tri-snRNP complex assembly"/>
    <property type="evidence" value="ECO:0007669"/>
    <property type="project" value="TreeGrafter"/>
</dbReference>
<dbReference type="EMBL" id="JALJOV010001449">
    <property type="protein sequence ID" value="KAK9847697.1"/>
    <property type="molecule type" value="Genomic_DNA"/>
</dbReference>
<dbReference type="Pfam" id="PF14559">
    <property type="entry name" value="TPR_19"/>
    <property type="match status" value="1"/>
</dbReference>
<dbReference type="PANTHER" id="PTHR11246">
    <property type="entry name" value="PRE-MRNA SPLICING FACTOR"/>
    <property type="match status" value="1"/>
</dbReference>
<dbReference type="GO" id="GO:0046540">
    <property type="term" value="C:U4/U6 x U5 tri-snRNP complex"/>
    <property type="evidence" value="ECO:0007669"/>
    <property type="project" value="TreeGrafter"/>
</dbReference>
<comment type="subcellular location">
    <subcellularLocation>
        <location evidence="1">Nucleus</location>
    </subcellularLocation>
</comment>
<evidence type="ECO:0008006" key="8">
    <source>
        <dbReference type="Google" id="ProtNLM"/>
    </source>
</evidence>
<gene>
    <name evidence="6" type="ORF">WJX84_005994</name>
</gene>
<feature type="non-terminal residue" evidence="6">
    <location>
        <position position="1"/>
    </location>
</feature>
<reference evidence="6 7" key="1">
    <citation type="journal article" date="2024" name="Nat. Commun.">
        <title>Phylogenomics reveals the evolutionary origins of lichenization in chlorophyte algae.</title>
        <authorList>
            <person name="Puginier C."/>
            <person name="Libourel C."/>
            <person name="Otte J."/>
            <person name="Skaloud P."/>
            <person name="Haon M."/>
            <person name="Grisel S."/>
            <person name="Petersen M."/>
            <person name="Berrin J.G."/>
            <person name="Delaux P.M."/>
            <person name="Dal Grande F."/>
            <person name="Keller J."/>
        </authorList>
    </citation>
    <scope>NUCLEOTIDE SEQUENCE [LARGE SCALE GENOMIC DNA]</scope>
    <source>
        <strain evidence="6 7">SAG 2523</strain>
    </source>
</reference>